<evidence type="ECO:0000313" key="3">
    <source>
        <dbReference type="Proteomes" id="UP000510888"/>
    </source>
</evidence>
<dbReference type="EMBL" id="AP023175">
    <property type="protein sequence ID" value="BCF92165.1"/>
    <property type="molecule type" value="Genomic_DNA"/>
</dbReference>
<dbReference type="AlphaFoldDB" id="A0A7I8BUH0"/>
<dbReference type="PANTHER" id="PTHR34606">
    <property type="entry name" value="BON DOMAIN-CONTAINING PROTEIN"/>
    <property type="match status" value="1"/>
</dbReference>
<feature type="domain" description="BON" evidence="1">
    <location>
        <begin position="66"/>
        <end position="134"/>
    </location>
</feature>
<organism evidence="2 3">
    <name type="scientific">Paraburkholderia largidicola</name>
    <dbReference type="NCBI Taxonomy" id="3014751"/>
    <lineage>
        <taxon>Bacteria</taxon>
        <taxon>Pseudomonadati</taxon>
        <taxon>Pseudomonadota</taxon>
        <taxon>Betaproteobacteria</taxon>
        <taxon>Burkholderiales</taxon>
        <taxon>Burkholderiaceae</taxon>
        <taxon>Paraburkholderia</taxon>
    </lineage>
</organism>
<dbReference type="InterPro" id="IPR051686">
    <property type="entry name" value="Lipoprotein_DolP"/>
</dbReference>
<dbReference type="SMART" id="SM00749">
    <property type="entry name" value="BON"/>
    <property type="match status" value="1"/>
</dbReference>
<dbReference type="PROSITE" id="PS50914">
    <property type="entry name" value="BON"/>
    <property type="match status" value="1"/>
</dbReference>
<dbReference type="PANTHER" id="PTHR34606:SF16">
    <property type="entry name" value="BON DOMAIN-CONTAINING PROTEIN"/>
    <property type="match status" value="1"/>
</dbReference>
<dbReference type="InterPro" id="IPR014004">
    <property type="entry name" value="Transpt-assoc_nodulatn_dom_bac"/>
</dbReference>
<sequence>MCLRSQPERSALCTNQDVITDMRERKYIKSRLLIVAAFALPAFAFIDGCKSTATPAASVPGQIATDDAALAARVKQALTADSGLRSLPMSVATYRGVVQLSGYVDSDVQMQKALAVTRSVPGVQSISNDLHLRPQ</sequence>
<dbReference type="Proteomes" id="UP000510888">
    <property type="component" value="Chromosome 2"/>
</dbReference>
<dbReference type="InterPro" id="IPR007055">
    <property type="entry name" value="BON_dom"/>
</dbReference>
<name>A0A7I8BUH0_9BURK</name>
<keyword evidence="3" id="KW-1185">Reference proteome</keyword>
<gene>
    <name evidence="2" type="ORF">PPGU16_52320</name>
</gene>
<protein>
    <recommendedName>
        <fullName evidence="1">BON domain-containing protein</fullName>
    </recommendedName>
</protein>
<accession>A0A7I8BUH0</accession>
<proteinExistence type="predicted"/>
<dbReference type="Gene3D" id="3.30.1340.30">
    <property type="match status" value="1"/>
</dbReference>
<evidence type="ECO:0000259" key="1">
    <source>
        <dbReference type="PROSITE" id="PS50914"/>
    </source>
</evidence>
<evidence type="ECO:0000313" key="2">
    <source>
        <dbReference type="EMBL" id="BCF92165.1"/>
    </source>
</evidence>
<reference evidence="2 3" key="1">
    <citation type="journal article" date="2020" name="Genes (Basel)">
        <title>Genomic Comparison of Insect Gut Symbionts from Divergent Burkholderia Subclades.</title>
        <authorList>
            <person name="Takeshita K."/>
            <person name="Kikuchi Y."/>
        </authorList>
    </citation>
    <scope>NUCLEOTIDE SEQUENCE [LARGE SCALE GENOMIC DNA]</scope>
    <source>
        <strain evidence="2 3">PGU16</strain>
    </source>
</reference>
<dbReference type="KEGG" id="plad:PPGU16_52320"/>
<dbReference type="Pfam" id="PF04972">
    <property type="entry name" value="BON"/>
    <property type="match status" value="1"/>
</dbReference>